<evidence type="ECO:0000256" key="5">
    <source>
        <dbReference type="ARBA" id="ARBA00023136"/>
    </source>
</evidence>
<dbReference type="Proteomes" id="UP001207654">
    <property type="component" value="Unassembled WGS sequence"/>
</dbReference>
<name>A0ABT4A005_9BACT</name>
<keyword evidence="5 6" id="KW-0472">Membrane</keyword>
<organism evidence="8 9">
    <name type="scientific">Archangium lansingense</name>
    <dbReference type="NCBI Taxonomy" id="2995310"/>
    <lineage>
        <taxon>Bacteria</taxon>
        <taxon>Pseudomonadati</taxon>
        <taxon>Myxococcota</taxon>
        <taxon>Myxococcia</taxon>
        <taxon>Myxococcales</taxon>
        <taxon>Cystobacterineae</taxon>
        <taxon>Archangiaceae</taxon>
        <taxon>Archangium</taxon>
    </lineage>
</organism>
<evidence type="ECO:0000313" key="8">
    <source>
        <dbReference type="EMBL" id="MCY1074661.1"/>
    </source>
</evidence>
<feature type="transmembrane region" description="Helical" evidence="6">
    <location>
        <begin position="166"/>
        <end position="188"/>
    </location>
</feature>
<reference evidence="8 9" key="1">
    <citation type="submission" date="2022-11" db="EMBL/GenBank/DDBJ databases">
        <title>Minimal conservation of predation-associated metabolite biosynthetic gene clusters underscores biosynthetic potential of Myxococcota including descriptions for ten novel species: Archangium lansinium sp. nov., Myxococcus landrumus sp. nov., Nannocystis bai.</title>
        <authorList>
            <person name="Ahearne A."/>
            <person name="Stevens C."/>
            <person name="Phillips K."/>
        </authorList>
    </citation>
    <scope>NUCLEOTIDE SEQUENCE [LARGE SCALE GENOMIC DNA]</scope>
    <source>
        <strain evidence="8 9">MIWBW</strain>
    </source>
</reference>
<evidence type="ECO:0000313" key="9">
    <source>
        <dbReference type="Proteomes" id="UP001207654"/>
    </source>
</evidence>
<evidence type="ECO:0000256" key="6">
    <source>
        <dbReference type="SAM" id="Phobius"/>
    </source>
</evidence>
<feature type="transmembrane region" description="Helical" evidence="6">
    <location>
        <begin position="106"/>
        <end position="129"/>
    </location>
</feature>
<dbReference type="EMBL" id="JAPNKA010000001">
    <property type="protein sequence ID" value="MCY1074661.1"/>
    <property type="molecule type" value="Genomic_DNA"/>
</dbReference>
<dbReference type="PANTHER" id="PTHR36115">
    <property type="entry name" value="PROLINE-RICH ANTIGEN HOMOLOG-RELATED"/>
    <property type="match status" value="1"/>
</dbReference>
<accession>A0ABT4A005</accession>
<keyword evidence="9" id="KW-1185">Reference proteome</keyword>
<comment type="subcellular location">
    <subcellularLocation>
        <location evidence="1">Cell membrane</location>
        <topology evidence="1">Multi-pass membrane protein</topology>
    </subcellularLocation>
</comment>
<comment type="caution">
    <text evidence="8">The sequence shown here is derived from an EMBL/GenBank/DDBJ whole genome shotgun (WGS) entry which is preliminary data.</text>
</comment>
<proteinExistence type="predicted"/>
<protein>
    <submittedName>
        <fullName evidence="8">RDD family protein</fullName>
    </submittedName>
</protein>
<gene>
    <name evidence="8" type="ORF">OV287_09185</name>
</gene>
<dbReference type="InterPro" id="IPR051791">
    <property type="entry name" value="Pra-immunoreactive"/>
</dbReference>
<dbReference type="PANTHER" id="PTHR36115:SF4">
    <property type="entry name" value="MEMBRANE PROTEIN"/>
    <property type="match status" value="1"/>
</dbReference>
<evidence type="ECO:0000256" key="1">
    <source>
        <dbReference type="ARBA" id="ARBA00004651"/>
    </source>
</evidence>
<evidence type="ECO:0000256" key="4">
    <source>
        <dbReference type="ARBA" id="ARBA00022989"/>
    </source>
</evidence>
<feature type="domain" description="RDD" evidence="7">
    <location>
        <begin position="64"/>
        <end position="199"/>
    </location>
</feature>
<feature type="transmembrane region" description="Helical" evidence="6">
    <location>
        <begin position="70"/>
        <end position="94"/>
    </location>
</feature>
<evidence type="ECO:0000256" key="3">
    <source>
        <dbReference type="ARBA" id="ARBA00022692"/>
    </source>
</evidence>
<sequence>MQSQYEPPPSRMTGARCAVHVEAQAIATCTRCGTYACAQCTVLGPDREYYCQTCISKVAVLAPAPRTTRLLAQLVDSLVMSVPLFVAMGIFLVLMLAKVGDDESRALIGVGMFGLAFLMSLGVLGYQAYQTVVTGQSIGKRMMGIRVVRNDGSQADFVRVILLRNVVPYLVNLGCGLFWFVDVLFIYAEDQRCLHDHIADTRVVKVDDEAPPSFG</sequence>
<dbReference type="RefSeq" id="WP_267533620.1">
    <property type="nucleotide sequence ID" value="NZ_JAPNKA010000001.1"/>
</dbReference>
<dbReference type="Pfam" id="PF06271">
    <property type="entry name" value="RDD"/>
    <property type="match status" value="1"/>
</dbReference>
<keyword evidence="3 6" id="KW-0812">Transmembrane</keyword>
<keyword evidence="2" id="KW-1003">Cell membrane</keyword>
<keyword evidence="4 6" id="KW-1133">Transmembrane helix</keyword>
<evidence type="ECO:0000256" key="2">
    <source>
        <dbReference type="ARBA" id="ARBA00022475"/>
    </source>
</evidence>
<dbReference type="InterPro" id="IPR010432">
    <property type="entry name" value="RDD"/>
</dbReference>
<evidence type="ECO:0000259" key="7">
    <source>
        <dbReference type="Pfam" id="PF06271"/>
    </source>
</evidence>